<dbReference type="AlphaFoldDB" id="A0A1F6WQT2"/>
<proteinExistence type="predicted"/>
<sequence>MEKLFVFIGHRPERNKICLAICSSSEPEKNVHGNVLFRKGVVANTAGVSEMVAFLKATNVIGSHDLSIHENVRYSETKGGLVPCPVSEASNFLIKIITGAIGIVSSVVTTP</sequence>
<gene>
    <name evidence="1" type="ORF">A2997_01235</name>
</gene>
<organism evidence="1 2">
    <name type="scientific">Candidatus Nomurabacteria bacterium RIFCSPLOWO2_01_FULL_36_10b</name>
    <dbReference type="NCBI Taxonomy" id="1801766"/>
    <lineage>
        <taxon>Bacteria</taxon>
        <taxon>Candidatus Nomuraibacteriota</taxon>
    </lineage>
</organism>
<evidence type="ECO:0000313" key="2">
    <source>
        <dbReference type="Proteomes" id="UP000179448"/>
    </source>
</evidence>
<dbReference type="EMBL" id="MFUQ01000003">
    <property type="protein sequence ID" value="OGI84105.1"/>
    <property type="molecule type" value="Genomic_DNA"/>
</dbReference>
<comment type="caution">
    <text evidence="1">The sequence shown here is derived from an EMBL/GenBank/DDBJ whole genome shotgun (WGS) entry which is preliminary data.</text>
</comment>
<name>A0A1F6WQT2_9BACT</name>
<protein>
    <submittedName>
        <fullName evidence="1">Uncharacterized protein</fullName>
    </submittedName>
</protein>
<accession>A0A1F6WQT2</accession>
<evidence type="ECO:0000313" key="1">
    <source>
        <dbReference type="EMBL" id="OGI84105.1"/>
    </source>
</evidence>
<reference evidence="1 2" key="1">
    <citation type="journal article" date="2016" name="Nat. Commun.">
        <title>Thousands of microbial genomes shed light on interconnected biogeochemical processes in an aquifer system.</title>
        <authorList>
            <person name="Anantharaman K."/>
            <person name="Brown C.T."/>
            <person name="Hug L.A."/>
            <person name="Sharon I."/>
            <person name="Castelle C.J."/>
            <person name="Probst A.J."/>
            <person name="Thomas B.C."/>
            <person name="Singh A."/>
            <person name="Wilkins M.J."/>
            <person name="Karaoz U."/>
            <person name="Brodie E.L."/>
            <person name="Williams K.H."/>
            <person name="Hubbard S.S."/>
            <person name="Banfield J.F."/>
        </authorList>
    </citation>
    <scope>NUCLEOTIDE SEQUENCE [LARGE SCALE GENOMIC DNA]</scope>
</reference>
<dbReference type="STRING" id="1801766.A2997_01235"/>
<dbReference type="Proteomes" id="UP000179448">
    <property type="component" value="Unassembled WGS sequence"/>
</dbReference>